<dbReference type="PANTHER" id="PTHR24220">
    <property type="entry name" value="IMPORT ATP-BINDING PROTEIN"/>
    <property type="match status" value="1"/>
</dbReference>
<feature type="domain" description="ABC transporter" evidence="4">
    <location>
        <begin position="3"/>
        <end position="223"/>
    </location>
</feature>
<keyword evidence="3 5" id="KW-0067">ATP-binding</keyword>
<dbReference type="CDD" id="cd03255">
    <property type="entry name" value="ABC_MJ0796_LolCDE_FtsE"/>
    <property type="match status" value="1"/>
</dbReference>
<dbReference type="InterPro" id="IPR003593">
    <property type="entry name" value="AAA+_ATPase"/>
</dbReference>
<keyword evidence="1" id="KW-0813">Transport</keyword>
<dbReference type="GO" id="GO:0098796">
    <property type="term" value="C:membrane protein complex"/>
    <property type="evidence" value="ECO:0007669"/>
    <property type="project" value="UniProtKB-ARBA"/>
</dbReference>
<evidence type="ECO:0000259" key="4">
    <source>
        <dbReference type="PROSITE" id="PS50893"/>
    </source>
</evidence>
<dbReference type="SMART" id="SM00382">
    <property type="entry name" value="AAA"/>
    <property type="match status" value="1"/>
</dbReference>
<gene>
    <name evidence="5" type="ORF">EBB54_28345</name>
</gene>
<organism evidence="5 6">
    <name type="scientific">Schaedlerella arabinosiphila</name>
    <dbReference type="NCBI Taxonomy" id="2044587"/>
    <lineage>
        <taxon>Bacteria</taxon>
        <taxon>Bacillati</taxon>
        <taxon>Bacillota</taxon>
        <taxon>Clostridia</taxon>
        <taxon>Lachnospirales</taxon>
        <taxon>Lachnospiraceae</taxon>
        <taxon>Schaedlerella</taxon>
    </lineage>
</organism>
<dbReference type="Pfam" id="PF00005">
    <property type="entry name" value="ABC_tran"/>
    <property type="match status" value="1"/>
</dbReference>
<dbReference type="FunFam" id="3.40.50.300:FF:000032">
    <property type="entry name" value="Export ABC transporter ATP-binding protein"/>
    <property type="match status" value="1"/>
</dbReference>
<dbReference type="GO" id="GO:0016887">
    <property type="term" value="F:ATP hydrolysis activity"/>
    <property type="evidence" value="ECO:0007669"/>
    <property type="project" value="InterPro"/>
</dbReference>
<keyword evidence="2" id="KW-0547">Nucleotide-binding</keyword>
<dbReference type="InterPro" id="IPR017911">
    <property type="entry name" value="MacB-like_ATP-bd"/>
</dbReference>
<accession>A0A426DPZ8</accession>
<dbReference type="InterPro" id="IPR003439">
    <property type="entry name" value="ABC_transporter-like_ATP-bd"/>
</dbReference>
<dbReference type="SUPFAM" id="SSF52540">
    <property type="entry name" value="P-loop containing nucleoside triphosphate hydrolases"/>
    <property type="match status" value="1"/>
</dbReference>
<sequence>MNIEAKELTKIYGTGEGRVAALDRAGLEISQGEFLSIIGPSGSGKSTLLHLLSGLDRPTSGSLTYDGRNIYELRDKELSAFRRQRIGFIFQQFNLLPVLTARENIVMPLLLNKKQPDEGYLDQLTKLLGIRERLSHLPHELSGGQQQRTAIARALIAKPDVIFADEPTGNLDSRSGGEVMDLLKNIWRSMGKTLVIITHDKRIAQMAERQFMIVDGVLSEVNAE</sequence>
<name>A0A426DPZ8_9FIRM</name>
<keyword evidence="6" id="KW-1185">Reference proteome</keyword>
<protein>
    <submittedName>
        <fullName evidence="5">ABC transporter ATP-binding protein</fullName>
    </submittedName>
</protein>
<evidence type="ECO:0000313" key="5">
    <source>
        <dbReference type="EMBL" id="RRK34814.1"/>
    </source>
</evidence>
<dbReference type="GO" id="GO:0005886">
    <property type="term" value="C:plasma membrane"/>
    <property type="evidence" value="ECO:0007669"/>
    <property type="project" value="TreeGrafter"/>
</dbReference>
<dbReference type="GO" id="GO:0005524">
    <property type="term" value="F:ATP binding"/>
    <property type="evidence" value="ECO:0007669"/>
    <property type="project" value="UniProtKB-KW"/>
</dbReference>
<evidence type="ECO:0000256" key="3">
    <source>
        <dbReference type="ARBA" id="ARBA00022840"/>
    </source>
</evidence>
<dbReference type="Proteomes" id="UP000274920">
    <property type="component" value="Unassembled WGS sequence"/>
</dbReference>
<proteinExistence type="predicted"/>
<evidence type="ECO:0000256" key="1">
    <source>
        <dbReference type="ARBA" id="ARBA00022448"/>
    </source>
</evidence>
<dbReference type="RefSeq" id="WP_125129984.1">
    <property type="nucleotide sequence ID" value="NZ_RHJS01000002.1"/>
</dbReference>
<dbReference type="GO" id="GO:0022857">
    <property type="term" value="F:transmembrane transporter activity"/>
    <property type="evidence" value="ECO:0007669"/>
    <property type="project" value="TreeGrafter"/>
</dbReference>
<evidence type="ECO:0000313" key="6">
    <source>
        <dbReference type="Proteomes" id="UP000274920"/>
    </source>
</evidence>
<dbReference type="AlphaFoldDB" id="A0A426DPZ8"/>
<dbReference type="PROSITE" id="PS50893">
    <property type="entry name" value="ABC_TRANSPORTER_2"/>
    <property type="match status" value="1"/>
</dbReference>
<reference evidence="5" key="1">
    <citation type="submission" date="2018-10" db="EMBL/GenBank/DDBJ databases">
        <title>Schaedlerella arabinophila gen. nov. sp. nov., isolated from the mouse intestinal tract and comparative analysis with the genome of the closely related altered Schaedler flora strain ASF502.</title>
        <authorList>
            <person name="Miyake S."/>
            <person name="Soh M."/>
            <person name="Seedorf H."/>
        </authorList>
    </citation>
    <scope>NUCLEOTIDE SEQUENCE [LARGE SCALE GENOMIC DNA]</scope>
    <source>
        <strain evidence="5">DSM 106076</strain>
    </source>
</reference>
<dbReference type="EMBL" id="RHJS01000002">
    <property type="protein sequence ID" value="RRK34814.1"/>
    <property type="molecule type" value="Genomic_DNA"/>
</dbReference>
<dbReference type="InterPro" id="IPR027417">
    <property type="entry name" value="P-loop_NTPase"/>
</dbReference>
<dbReference type="Gene3D" id="3.40.50.300">
    <property type="entry name" value="P-loop containing nucleotide triphosphate hydrolases"/>
    <property type="match status" value="1"/>
</dbReference>
<comment type="caution">
    <text evidence="5">The sequence shown here is derived from an EMBL/GenBank/DDBJ whole genome shotgun (WGS) entry which is preliminary data.</text>
</comment>
<evidence type="ECO:0000256" key="2">
    <source>
        <dbReference type="ARBA" id="ARBA00022741"/>
    </source>
</evidence>
<dbReference type="InterPro" id="IPR015854">
    <property type="entry name" value="ABC_transpr_LolD-like"/>
</dbReference>